<keyword evidence="6 17" id="KW-0547">Nucleotide-binding</keyword>
<keyword evidence="11 18" id="KW-0413">Isomerase</keyword>
<comment type="cofactor">
    <cofactor evidence="18 19">
        <name>K(+)</name>
        <dbReference type="ChEBI" id="CHEBI:29103"/>
    </cofactor>
    <text evidence="18 19">Binds 1 potassium ion per subunit.</text>
</comment>
<evidence type="ECO:0000256" key="3">
    <source>
        <dbReference type="ARBA" id="ARBA00006001"/>
    </source>
</evidence>
<dbReference type="HAMAP" id="MF_01965">
    <property type="entry name" value="NADHX_dehydratase"/>
    <property type="match status" value="1"/>
</dbReference>
<dbReference type="Gene3D" id="3.40.50.10260">
    <property type="entry name" value="YjeF N-terminal domain"/>
    <property type="match status" value="1"/>
</dbReference>
<evidence type="ECO:0000256" key="16">
    <source>
        <dbReference type="ARBA" id="ARBA00049209"/>
    </source>
</evidence>
<dbReference type="GO" id="GO:0005524">
    <property type="term" value="F:ATP binding"/>
    <property type="evidence" value="ECO:0007669"/>
    <property type="project" value="UniProtKB-UniRule"/>
</dbReference>
<dbReference type="AlphaFoldDB" id="A0A845E6I7"/>
<dbReference type="PANTHER" id="PTHR12592">
    <property type="entry name" value="ATP-DEPENDENT (S)-NAD(P)H-HYDRATE DEHYDRATASE FAMILY MEMBER"/>
    <property type="match status" value="1"/>
</dbReference>
<evidence type="ECO:0000256" key="6">
    <source>
        <dbReference type="ARBA" id="ARBA00022741"/>
    </source>
</evidence>
<keyword evidence="12 17" id="KW-0456">Lyase</keyword>
<dbReference type="InterPro" id="IPR004443">
    <property type="entry name" value="YjeF_N_dom"/>
</dbReference>
<dbReference type="Pfam" id="PF01256">
    <property type="entry name" value="Carb_kinase"/>
    <property type="match status" value="1"/>
</dbReference>
<dbReference type="InterPro" id="IPR030677">
    <property type="entry name" value="Nnr"/>
</dbReference>
<accession>A0A845E6I7</accession>
<feature type="binding site" evidence="18">
    <location>
        <begin position="56"/>
        <end position="60"/>
    </location>
    <ligand>
        <name>(6S)-NADPHX</name>
        <dbReference type="ChEBI" id="CHEBI:64076"/>
    </ligand>
</feature>
<dbReference type="Pfam" id="PF03853">
    <property type="entry name" value="YjeF_N"/>
    <property type="match status" value="1"/>
</dbReference>
<feature type="domain" description="YjeF N-terminal" evidence="21">
    <location>
        <begin position="9"/>
        <end position="215"/>
    </location>
</feature>
<dbReference type="CDD" id="cd01171">
    <property type="entry name" value="YXKO-related"/>
    <property type="match status" value="1"/>
</dbReference>
<dbReference type="GO" id="GO:0052855">
    <property type="term" value="F:ADP-dependent NAD(P)H-hydrate dehydratase activity"/>
    <property type="evidence" value="ECO:0007669"/>
    <property type="project" value="UniProtKB-UniRule"/>
</dbReference>
<feature type="domain" description="YjeF C-terminal" evidence="20">
    <location>
        <begin position="223"/>
        <end position="492"/>
    </location>
</feature>
<gene>
    <name evidence="17" type="primary">nnrD</name>
    <name evidence="18" type="synonym">nnrE</name>
    <name evidence="22" type="ORF">GLW04_17900</name>
</gene>
<comment type="catalytic activity">
    <reaction evidence="2 18 19">
        <text>(6R)-NADPHX = (6S)-NADPHX</text>
        <dbReference type="Rhea" id="RHEA:32227"/>
        <dbReference type="ChEBI" id="CHEBI:64076"/>
        <dbReference type="ChEBI" id="CHEBI:64077"/>
        <dbReference type="EC" id="5.1.99.6"/>
    </reaction>
</comment>
<comment type="cofactor">
    <cofactor evidence="17">
        <name>Mg(2+)</name>
        <dbReference type="ChEBI" id="CHEBI:18420"/>
    </cofactor>
</comment>
<keyword evidence="9 18" id="KW-0630">Potassium</keyword>
<evidence type="ECO:0000259" key="20">
    <source>
        <dbReference type="PROSITE" id="PS51383"/>
    </source>
</evidence>
<dbReference type="InterPro" id="IPR000631">
    <property type="entry name" value="CARKD"/>
</dbReference>
<comment type="caution">
    <text evidence="17">Lacks conserved residue(s) required for the propagation of feature annotation.</text>
</comment>
<feature type="binding site" evidence="18">
    <location>
        <begin position="129"/>
        <end position="135"/>
    </location>
    <ligand>
        <name>(6S)-NADPHX</name>
        <dbReference type="ChEBI" id="CHEBI:64076"/>
    </ligand>
</feature>
<evidence type="ECO:0000256" key="11">
    <source>
        <dbReference type="ARBA" id="ARBA00023235"/>
    </source>
</evidence>
<dbReference type="PANTHER" id="PTHR12592:SF0">
    <property type="entry name" value="ATP-DEPENDENT (S)-NAD(P)H-HYDRATE DEHYDRATASE"/>
    <property type="match status" value="1"/>
</dbReference>
<comment type="similarity">
    <text evidence="17">Belongs to the NnrD/CARKD family.</text>
</comment>
<feature type="binding site" evidence="17">
    <location>
        <begin position="402"/>
        <end position="406"/>
    </location>
    <ligand>
        <name>AMP</name>
        <dbReference type="ChEBI" id="CHEBI:456215"/>
    </ligand>
</feature>
<keyword evidence="8 17" id="KW-0521">NADP</keyword>
<comment type="function">
    <text evidence="17">Catalyzes the dehydration of the S-form of NAD(P)HX at the expense of ADP, which is converted to AMP. Together with NAD(P)HX epimerase, which catalyzes the epimerization of the S- and R-forms, the enzyme allows the repair of both epimers of NAD(P)HX, a damaged form of NAD(P)H that is a result of enzymatic or heat-dependent hydration.</text>
</comment>
<evidence type="ECO:0000256" key="8">
    <source>
        <dbReference type="ARBA" id="ARBA00022857"/>
    </source>
</evidence>
<evidence type="ECO:0000256" key="15">
    <source>
        <dbReference type="ARBA" id="ARBA00048238"/>
    </source>
</evidence>
<dbReference type="EMBL" id="WMET01000006">
    <property type="protein sequence ID" value="MYL21777.1"/>
    <property type="molecule type" value="Genomic_DNA"/>
</dbReference>
<keyword evidence="13" id="KW-0511">Multifunctional enzyme</keyword>
<evidence type="ECO:0000256" key="4">
    <source>
        <dbReference type="ARBA" id="ARBA00009524"/>
    </source>
</evidence>
<dbReference type="Gene3D" id="3.40.1190.20">
    <property type="match status" value="1"/>
</dbReference>
<keyword evidence="7 17" id="KW-0067">ATP-binding</keyword>
<feature type="binding site" evidence="18">
    <location>
        <position position="57"/>
    </location>
    <ligand>
        <name>K(+)</name>
        <dbReference type="ChEBI" id="CHEBI:29103"/>
    </ligand>
</feature>
<comment type="subunit">
    <text evidence="17">Homotetramer.</text>
</comment>
<comment type="function">
    <text evidence="14 19">Bifunctional enzyme that catalyzes the epimerization of the S- and R-forms of NAD(P)HX and the dehydration of the S-form of NAD(P)HX at the expense of ADP, which is converted to AMP. This allows the repair of both epimers of NAD(P)HX, a damaged form of NAD(P)H that is a result of enzymatic or heat-dependent hydration.</text>
</comment>
<dbReference type="NCBIfam" id="TIGR00197">
    <property type="entry name" value="yjeF_nterm"/>
    <property type="match status" value="1"/>
</dbReference>
<dbReference type="SUPFAM" id="SSF64153">
    <property type="entry name" value="YjeF N-terminal domain-like"/>
    <property type="match status" value="1"/>
</dbReference>
<comment type="catalytic activity">
    <reaction evidence="1 18 19">
        <text>(6R)-NADHX = (6S)-NADHX</text>
        <dbReference type="Rhea" id="RHEA:32215"/>
        <dbReference type="ChEBI" id="CHEBI:64074"/>
        <dbReference type="ChEBI" id="CHEBI:64075"/>
        <dbReference type="EC" id="5.1.99.6"/>
    </reaction>
</comment>
<dbReference type="GO" id="GO:0052856">
    <property type="term" value="F:NAD(P)HX epimerase activity"/>
    <property type="evidence" value="ECO:0007669"/>
    <property type="project" value="UniProtKB-UniRule"/>
</dbReference>
<evidence type="ECO:0000256" key="18">
    <source>
        <dbReference type="HAMAP-Rule" id="MF_01966"/>
    </source>
</evidence>
<dbReference type="PIRSF" id="PIRSF017184">
    <property type="entry name" value="Nnr"/>
    <property type="match status" value="1"/>
</dbReference>
<proteinExistence type="inferred from homology"/>
<evidence type="ECO:0000256" key="1">
    <source>
        <dbReference type="ARBA" id="ARBA00000013"/>
    </source>
</evidence>
<dbReference type="GO" id="GO:0046872">
    <property type="term" value="F:metal ion binding"/>
    <property type="evidence" value="ECO:0007669"/>
    <property type="project" value="UniProtKB-UniRule"/>
</dbReference>
<comment type="catalytic activity">
    <reaction evidence="16 17 19">
        <text>(6S)-NADPHX + ADP = AMP + phosphate + NADPH + H(+)</text>
        <dbReference type="Rhea" id="RHEA:32235"/>
        <dbReference type="ChEBI" id="CHEBI:15378"/>
        <dbReference type="ChEBI" id="CHEBI:43474"/>
        <dbReference type="ChEBI" id="CHEBI:57783"/>
        <dbReference type="ChEBI" id="CHEBI:64076"/>
        <dbReference type="ChEBI" id="CHEBI:456215"/>
        <dbReference type="ChEBI" id="CHEBI:456216"/>
        <dbReference type="EC" id="4.2.1.136"/>
    </reaction>
</comment>
<sequence>MDIVTAQEMYERDQAAAEAGLAGPMLMENAGRAAACDLVRHIQKSDRIIVWIGAGSNGGDGFVIARTLLNLGYTVEAVQVVPDDKIKGDAAVHKQIFQASGHTVKKWTDVEDAEEYLRRADVSIDAMLGIGVRGDLREPYNQIVRYCNEAPLLRLAVDLPTGVPADEGVEEFTAYKAAYTSVIEAPKLSAFLQHTQPWYGQWSVVEIGIPPKTAPSVNRRLWTVDDVKQTLPSRDDHSHKGSHGRGLVIGGSVLMPGSAAMTSRAALRSGSGLVAIATEEGAVPSISPYIQEATFVQRDTLDLSAYDGVAAGMGIGRGEASQELIRHAVTHTDVPLLIDADGLYVLKDFLGELEKRTAPTILTPHPGEFAHLTGLSIKEVLLSPFSLAEAFARRYGVYLVLKGPSTIITAPDGEQRVDATGNAGLAKGGSGDALAGILLSMLMQSTSTLDGLSSGCVLHGYTADQLVQQGHSKVDLLATDVIDGLSHTFRTLSSSIT</sequence>
<evidence type="ECO:0000256" key="10">
    <source>
        <dbReference type="ARBA" id="ARBA00023027"/>
    </source>
</evidence>
<reference evidence="22 23" key="1">
    <citation type="submission" date="2019-11" db="EMBL/GenBank/DDBJ databases">
        <title>Genome sequences of 17 halophilic strains isolated from different environments.</title>
        <authorList>
            <person name="Furrow R.E."/>
        </authorList>
    </citation>
    <scope>NUCLEOTIDE SEQUENCE [LARGE SCALE GENOMIC DNA]</scope>
    <source>
        <strain evidence="22 23">22511_23_Filter</strain>
    </source>
</reference>
<feature type="binding site" evidence="18">
    <location>
        <position position="125"/>
    </location>
    <ligand>
        <name>K(+)</name>
        <dbReference type="ChEBI" id="CHEBI:29103"/>
    </ligand>
</feature>
<evidence type="ECO:0000256" key="14">
    <source>
        <dbReference type="ARBA" id="ARBA00025153"/>
    </source>
</evidence>
<feature type="binding site" evidence="17">
    <location>
        <position position="314"/>
    </location>
    <ligand>
        <name>(6S)-NADPHX</name>
        <dbReference type="ChEBI" id="CHEBI:64076"/>
    </ligand>
</feature>
<dbReference type="InterPro" id="IPR036652">
    <property type="entry name" value="YjeF_N_dom_sf"/>
</dbReference>
<evidence type="ECO:0000256" key="17">
    <source>
        <dbReference type="HAMAP-Rule" id="MF_01965"/>
    </source>
</evidence>
<evidence type="ECO:0000256" key="2">
    <source>
        <dbReference type="ARBA" id="ARBA00000909"/>
    </source>
</evidence>
<dbReference type="InterPro" id="IPR029056">
    <property type="entry name" value="Ribokinase-like"/>
</dbReference>
<comment type="similarity">
    <text evidence="18">Belongs to the NnrE/AIBP family.</text>
</comment>
<feature type="binding site" evidence="18">
    <location>
        <position position="158"/>
    </location>
    <ligand>
        <name>(6S)-NADPHX</name>
        <dbReference type="ChEBI" id="CHEBI:64076"/>
    </ligand>
</feature>
<evidence type="ECO:0000259" key="21">
    <source>
        <dbReference type="PROSITE" id="PS51385"/>
    </source>
</evidence>
<dbReference type="GO" id="GO:0046496">
    <property type="term" value="P:nicotinamide nucleotide metabolic process"/>
    <property type="evidence" value="ECO:0007669"/>
    <property type="project" value="UniProtKB-UniRule"/>
</dbReference>
<dbReference type="NCBIfam" id="TIGR00196">
    <property type="entry name" value="yjeF_cterm"/>
    <property type="match status" value="1"/>
</dbReference>
<dbReference type="PROSITE" id="PS51383">
    <property type="entry name" value="YJEF_C_3"/>
    <property type="match status" value="1"/>
</dbReference>
<feature type="binding site" evidence="18">
    <location>
        <position position="140"/>
    </location>
    <ligand>
        <name>(6S)-NADPHX</name>
        <dbReference type="ChEBI" id="CHEBI:64076"/>
    </ligand>
</feature>
<evidence type="ECO:0000313" key="23">
    <source>
        <dbReference type="Proteomes" id="UP000460949"/>
    </source>
</evidence>
<dbReference type="Proteomes" id="UP000460949">
    <property type="component" value="Unassembled WGS sequence"/>
</dbReference>
<evidence type="ECO:0000256" key="7">
    <source>
        <dbReference type="ARBA" id="ARBA00022840"/>
    </source>
</evidence>
<evidence type="ECO:0000256" key="12">
    <source>
        <dbReference type="ARBA" id="ARBA00023239"/>
    </source>
</evidence>
<feature type="binding site" evidence="18">
    <location>
        <position position="161"/>
    </location>
    <ligand>
        <name>K(+)</name>
        <dbReference type="ChEBI" id="CHEBI:29103"/>
    </ligand>
</feature>
<dbReference type="RefSeq" id="WP_160839717.1">
    <property type="nucleotide sequence ID" value="NZ_WMET01000006.1"/>
</dbReference>
<keyword evidence="10 17" id="KW-0520">NAD</keyword>
<evidence type="ECO:0000256" key="13">
    <source>
        <dbReference type="ARBA" id="ARBA00023268"/>
    </source>
</evidence>
<feature type="binding site" evidence="17">
    <location>
        <position position="431"/>
    </location>
    <ligand>
        <name>AMP</name>
        <dbReference type="ChEBI" id="CHEBI:456215"/>
    </ligand>
</feature>
<evidence type="ECO:0000256" key="5">
    <source>
        <dbReference type="ARBA" id="ARBA00022723"/>
    </source>
</evidence>
<comment type="function">
    <text evidence="18">Catalyzes the epimerization of the S- and R-forms of NAD(P)HX, a damaged form of NAD(P)H that is a result of enzymatic or heat-dependent hydration. This is a prerequisite for the S-specific NAD(P)H-hydrate dehydratase to allow the repair of both epimers of NAD(P)HX.</text>
</comment>
<keyword evidence="5 18" id="KW-0479">Metal-binding</keyword>
<evidence type="ECO:0000256" key="19">
    <source>
        <dbReference type="PIRNR" id="PIRNR017184"/>
    </source>
</evidence>
<feature type="binding site" evidence="17">
    <location>
        <position position="432"/>
    </location>
    <ligand>
        <name>(6S)-NADPHX</name>
        <dbReference type="ChEBI" id="CHEBI:64076"/>
    </ligand>
</feature>
<comment type="caution">
    <text evidence="22">The sequence shown here is derived from an EMBL/GenBank/DDBJ whole genome shotgun (WGS) entry which is preliminary data.</text>
</comment>
<comment type="similarity">
    <text evidence="3 19">In the N-terminal section; belongs to the NnrE/AIBP family.</text>
</comment>
<dbReference type="EC" id="5.1.99.6" evidence="19"/>
<comment type="similarity">
    <text evidence="4 19">In the C-terminal section; belongs to the NnrD/CARKD family.</text>
</comment>
<dbReference type="HAMAP" id="MF_01966">
    <property type="entry name" value="NADHX_epimerase"/>
    <property type="match status" value="1"/>
</dbReference>
<dbReference type="PROSITE" id="PS51385">
    <property type="entry name" value="YJEF_N"/>
    <property type="match status" value="1"/>
</dbReference>
<dbReference type="SUPFAM" id="SSF53613">
    <property type="entry name" value="Ribokinase-like"/>
    <property type="match status" value="1"/>
</dbReference>
<feature type="binding site" evidence="17">
    <location>
        <position position="365"/>
    </location>
    <ligand>
        <name>(6S)-NADPHX</name>
        <dbReference type="ChEBI" id="CHEBI:64076"/>
    </ligand>
</feature>
<organism evidence="22 23">
    <name type="scientific">Halobacillus litoralis</name>
    <dbReference type="NCBI Taxonomy" id="45668"/>
    <lineage>
        <taxon>Bacteria</taxon>
        <taxon>Bacillati</taxon>
        <taxon>Bacillota</taxon>
        <taxon>Bacilli</taxon>
        <taxon>Bacillales</taxon>
        <taxon>Bacillaceae</taxon>
        <taxon>Halobacillus</taxon>
    </lineage>
</organism>
<name>A0A845E6I7_9BACI</name>
<protein>
    <recommendedName>
        <fullName evidence="19">Bifunctional NAD(P)H-hydrate repair enzyme</fullName>
    </recommendedName>
    <alternativeName>
        <fullName evidence="19">Nicotinamide nucleotide repair protein</fullName>
    </alternativeName>
    <domain>
        <recommendedName>
            <fullName evidence="19">ADP-dependent (S)-NAD(P)H-hydrate dehydratase</fullName>
            <ecNumber evidence="19">4.2.1.136</ecNumber>
        </recommendedName>
        <alternativeName>
            <fullName evidence="19">ADP-dependent NAD(P)HX dehydratase</fullName>
        </alternativeName>
    </domain>
    <domain>
        <recommendedName>
            <fullName evidence="19">NAD(P)H-hydrate epimerase</fullName>
            <ecNumber evidence="19">5.1.99.6</ecNumber>
        </recommendedName>
    </domain>
</protein>
<dbReference type="GO" id="GO:0110051">
    <property type="term" value="P:metabolite repair"/>
    <property type="evidence" value="ECO:0007669"/>
    <property type="project" value="TreeGrafter"/>
</dbReference>
<comment type="catalytic activity">
    <reaction evidence="15 17 19">
        <text>(6S)-NADHX + ADP = AMP + phosphate + NADH + H(+)</text>
        <dbReference type="Rhea" id="RHEA:32223"/>
        <dbReference type="ChEBI" id="CHEBI:15378"/>
        <dbReference type="ChEBI" id="CHEBI:43474"/>
        <dbReference type="ChEBI" id="CHEBI:57945"/>
        <dbReference type="ChEBI" id="CHEBI:64074"/>
        <dbReference type="ChEBI" id="CHEBI:456215"/>
        <dbReference type="ChEBI" id="CHEBI:456216"/>
        <dbReference type="EC" id="4.2.1.136"/>
    </reaction>
</comment>
<dbReference type="EC" id="4.2.1.136" evidence="19"/>
<evidence type="ECO:0000256" key="9">
    <source>
        <dbReference type="ARBA" id="ARBA00022958"/>
    </source>
</evidence>
<evidence type="ECO:0000313" key="22">
    <source>
        <dbReference type="EMBL" id="MYL21777.1"/>
    </source>
</evidence>